<dbReference type="RefSeq" id="WP_376977548.1">
    <property type="nucleotide sequence ID" value="NZ_JBHLSV010000001.1"/>
</dbReference>
<evidence type="ECO:0000259" key="4">
    <source>
        <dbReference type="PROSITE" id="PS51175"/>
    </source>
</evidence>
<comment type="similarity">
    <text evidence="1">Belongs to the glycosyl hydrolase 30 family.</text>
</comment>
<accession>A0ABV6R6L1</accession>
<dbReference type="InterPro" id="IPR033452">
    <property type="entry name" value="GH30_C"/>
</dbReference>
<dbReference type="Gene3D" id="2.60.40.1180">
    <property type="entry name" value="Golgi alpha-mannosidase II"/>
    <property type="match status" value="1"/>
</dbReference>
<dbReference type="Pfam" id="PF03422">
    <property type="entry name" value="CBM_6"/>
    <property type="match status" value="1"/>
</dbReference>
<dbReference type="InterPro" id="IPR008979">
    <property type="entry name" value="Galactose-bd-like_sf"/>
</dbReference>
<dbReference type="PROSITE" id="PS51175">
    <property type="entry name" value="CBM6"/>
    <property type="match status" value="1"/>
</dbReference>
<organism evidence="5 6">
    <name type="scientific">Brachybacterium hainanense</name>
    <dbReference type="NCBI Taxonomy" id="1541174"/>
    <lineage>
        <taxon>Bacteria</taxon>
        <taxon>Bacillati</taxon>
        <taxon>Actinomycetota</taxon>
        <taxon>Actinomycetes</taxon>
        <taxon>Micrococcales</taxon>
        <taxon>Dermabacteraceae</taxon>
        <taxon>Brachybacterium</taxon>
    </lineage>
</organism>
<evidence type="ECO:0000256" key="3">
    <source>
        <dbReference type="ARBA" id="ARBA00022801"/>
    </source>
</evidence>
<name>A0ABV6R6L1_9MICO</name>
<sequence>VTAAGGAARAAPPAAVTVQAAHEHQRIRGIGGISFPEWIGDLTPQQRETAFGTGEGQLGFSVLRIPVSPNREDWPLSVETARRARELGAIVFASPWHPPADMCETFRHEAPNGAGTPHAAETGTALAAAHVETGREAAEGGASVLLEGAGSSISWDDLVMGTTGPKRVTIRCAADQPGAGLRILADGAVVLEDLALPAPEAGVPWHDVPVDVPLEAGSNTLELIATGEGAVAVDGIRIAGIQVQDGAQRLAHDRYPDYARHLDDFVMFMAEQGAPLEAISIQNEPDYGADWTWWTPQELTTFLRENASAIRCRIIAPESFQYVKETSDPIIRDAGAWAEVDILGSHLYGTPTDQLPYPLFEQNRGDRELWMTEVYVPNSEPGSNERWPESLVVGESIHDAFVIGGFQAYVWWYIRRSYGPIAEDGSISRRGHVMSHFSRFLRAGSRRVELEATVLEGIRESAYRTAEGALVIVAINGTDAPVTRTYRIQGTSKQEVASWRTSASERFAALAPERPRGGRFTRELPARSITTFEVR</sequence>
<dbReference type="Pfam" id="PF17189">
    <property type="entry name" value="Glyco_hydro_30C"/>
    <property type="match status" value="1"/>
</dbReference>
<dbReference type="SUPFAM" id="SSF49785">
    <property type="entry name" value="Galactose-binding domain-like"/>
    <property type="match status" value="1"/>
</dbReference>
<keyword evidence="2" id="KW-0732">Signal</keyword>
<keyword evidence="3" id="KW-0378">Hydrolase</keyword>
<dbReference type="SUPFAM" id="SSF51011">
    <property type="entry name" value="Glycosyl hydrolase domain"/>
    <property type="match status" value="1"/>
</dbReference>
<dbReference type="Gene3D" id="3.20.20.80">
    <property type="entry name" value="Glycosidases"/>
    <property type="match status" value="2"/>
</dbReference>
<proteinExistence type="inferred from homology"/>
<evidence type="ECO:0000313" key="5">
    <source>
        <dbReference type="EMBL" id="MFC0672625.1"/>
    </source>
</evidence>
<evidence type="ECO:0000256" key="2">
    <source>
        <dbReference type="ARBA" id="ARBA00022729"/>
    </source>
</evidence>
<protein>
    <submittedName>
        <fullName evidence="5">Carbohydrate-binding protein</fullName>
    </submittedName>
</protein>
<feature type="domain" description="CBM6" evidence="4">
    <location>
        <begin position="116"/>
        <end position="239"/>
    </location>
</feature>
<evidence type="ECO:0000313" key="6">
    <source>
        <dbReference type="Proteomes" id="UP001589793"/>
    </source>
</evidence>
<dbReference type="PANTHER" id="PTHR11069">
    <property type="entry name" value="GLUCOSYLCERAMIDASE"/>
    <property type="match status" value="1"/>
</dbReference>
<dbReference type="Proteomes" id="UP001589793">
    <property type="component" value="Unassembled WGS sequence"/>
</dbReference>
<evidence type="ECO:0000256" key="1">
    <source>
        <dbReference type="ARBA" id="ARBA00005382"/>
    </source>
</evidence>
<dbReference type="InterPro" id="IPR001139">
    <property type="entry name" value="Glyco_hydro_30"/>
</dbReference>
<dbReference type="InterPro" id="IPR005084">
    <property type="entry name" value="CBM6"/>
</dbReference>
<gene>
    <name evidence="5" type="ORF">ACFFF6_01500</name>
</gene>
<feature type="non-terminal residue" evidence="5">
    <location>
        <position position="1"/>
    </location>
</feature>
<dbReference type="InterPro" id="IPR013780">
    <property type="entry name" value="Glyco_hydro_b"/>
</dbReference>
<reference evidence="5 6" key="1">
    <citation type="submission" date="2024-09" db="EMBL/GenBank/DDBJ databases">
        <authorList>
            <person name="Sun Q."/>
            <person name="Mori K."/>
        </authorList>
    </citation>
    <scope>NUCLEOTIDE SEQUENCE [LARGE SCALE GENOMIC DNA]</scope>
    <source>
        <strain evidence="5 6">CICC 10874</strain>
    </source>
</reference>
<dbReference type="SUPFAM" id="SSF51445">
    <property type="entry name" value="(Trans)glycosidases"/>
    <property type="match status" value="2"/>
</dbReference>
<keyword evidence="6" id="KW-1185">Reference proteome</keyword>
<dbReference type="InterPro" id="IPR017853">
    <property type="entry name" value="GH"/>
</dbReference>
<dbReference type="PANTHER" id="PTHR11069:SF38">
    <property type="entry name" value="GLUCURONOXYLANASE XYNC"/>
    <property type="match status" value="1"/>
</dbReference>
<comment type="caution">
    <text evidence="5">The sequence shown here is derived from an EMBL/GenBank/DDBJ whole genome shotgun (WGS) entry which is preliminary data.</text>
</comment>
<dbReference type="EMBL" id="JBHLSV010000001">
    <property type="protein sequence ID" value="MFC0672625.1"/>
    <property type="molecule type" value="Genomic_DNA"/>
</dbReference>